<dbReference type="Proteomes" id="UP001172082">
    <property type="component" value="Unassembled WGS sequence"/>
</dbReference>
<name>A0ABT8KXS6_9BACT</name>
<evidence type="ECO:0000313" key="1">
    <source>
        <dbReference type="EMBL" id="MDN5204752.1"/>
    </source>
</evidence>
<dbReference type="CDD" id="cd15482">
    <property type="entry name" value="Sialidase_non-viral"/>
    <property type="match status" value="1"/>
</dbReference>
<evidence type="ECO:0000313" key="2">
    <source>
        <dbReference type="Proteomes" id="UP001172082"/>
    </source>
</evidence>
<dbReference type="Gene3D" id="2.130.10.10">
    <property type="entry name" value="YVTN repeat-like/Quinoprotein amine dehydrogenase"/>
    <property type="match status" value="1"/>
</dbReference>
<organism evidence="1 2">
    <name type="scientific">Splendidivirga corallicola</name>
    <dbReference type="NCBI Taxonomy" id="3051826"/>
    <lineage>
        <taxon>Bacteria</taxon>
        <taxon>Pseudomonadati</taxon>
        <taxon>Bacteroidota</taxon>
        <taxon>Cytophagia</taxon>
        <taxon>Cytophagales</taxon>
        <taxon>Splendidivirgaceae</taxon>
        <taxon>Splendidivirga</taxon>
    </lineage>
</organism>
<protein>
    <submittedName>
        <fullName evidence="1">Glycosyl hydrolase</fullName>
    </submittedName>
</protein>
<dbReference type="SUPFAM" id="SSF110296">
    <property type="entry name" value="Oligoxyloglucan reducing end-specific cellobiohydrolase"/>
    <property type="match status" value="1"/>
</dbReference>
<dbReference type="RefSeq" id="WP_346754776.1">
    <property type="nucleotide sequence ID" value="NZ_JAUJEA010000013.1"/>
</dbReference>
<gene>
    <name evidence="1" type="ORF">QQ008_25405</name>
</gene>
<dbReference type="GO" id="GO:0016787">
    <property type="term" value="F:hydrolase activity"/>
    <property type="evidence" value="ECO:0007669"/>
    <property type="project" value="UniProtKB-KW"/>
</dbReference>
<reference evidence="1" key="1">
    <citation type="submission" date="2023-06" db="EMBL/GenBank/DDBJ databases">
        <title>Genomic of Parafulvivirga corallium.</title>
        <authorList>
            <person name="Wang G."/>
        </authorList>
    </citation>
    <scope>NUCLEOTIDE SEQUENCE</scope>
    <source>
        <strain evidence="1">BMA10</strain>
    </source>
</reference>
<dbReference type="PANTHER" id="PTHR43739">
    <property type="entry name" value="XYLOGLUCANASE (EUROFUNG)"/>
    <property type="match status" value="1"/>
</dbReference>
<dbReference type="InterPro" id="IPR015943">
    <property type="entry name" value="WD40/YVTN_repeat-like_dom_sf"/>
</dbReference>
<dbReference type="PANTHER" id="PTHR43739:SF5">
    <property type="entry name" value="EXO-ALPHA-SIALIDASE"/>
    <property type="match status" value="1"/>
</dbReference>
<keyword evidence="2" id="KW-1185">Reference proteome</keyword>
<accession>A0ABT8KXS6</accession>
<dbReference type="InterPro" id="IPR052025">
    <property type="entry name" value="Xyloglucanase_GH74"/>
</dbReference>
<dbReference type="EMBL" id="JAUJEA010000013">
    <property type="protein sequence ID" value="MDN5204752.1"/>
    <property type="molecule type" value="Genomic_DNA"/>
</dbReference>
<keyword evidence="1" id="KW-0378">Hydrolase</keyword>
<sequence length="362" mass="40192">MSTEKNTLLLGTRKGLIVYKRNTNGWQYVGDSFPGIPVSYAISDEKQQKWWACQDHGHWGCKLHYSADQGQSWEEVQAPVYPENEEIKDGVPASLKYLWVLQPEVNGNADHILIGTEPGGLFESKDGGKDFQLVDGLWNHPSRKTGWFGGGRDHPGIHSIVVDKNNPNHIYIGISCAGVFETKNGGKDWHPMNKGLKAEFLPDPDSEIGQDPHLLVAHPKNQKIMWQQNHCGIFKSDDGGTLWYEISSNNGPARFGFAIALDEEDTNTAWVVPAVSDEVRVAIDKSLCVCRTTDGGKSWETLTQGLPQESCYDIVFRHALDTTGSTVAFGTTTGNLYISNDKGDSWDCLNHNLPLIHSVRFV</sequence>
<comment type="caution">
    <text evidence="1">The sequence shown here is derived from an EMBL/GenBank/DDBJ whole genome shotgun (WGS) entry which is preliminary data.</text>
</comment>
<proteinExistence type="predicted"/>